<organism evidence="1 2">
    <name type="scientific">Nelumbo nucifera</name>
    <name type="common">Sacred lotus</name>
    <dbReference type="NCBI Taxonomy" id="4432"/>
    <lineage>
        <taxon>Eukaryota</taxon>
        <taxon>Viridiplantae</taxon>
        <taxon>Streptophyta</taxon>
        <taxon>Embryophyta</taxon>
        <taxon>Tracheophyta</taxon>
        <taxon>Spermatophyta</taxon>
        <taxon>Magnoliopsida</taxon>
        <taxon>Proteales</taxon>
        <taxon>Nelumbonaceae</taxon>
        <taxon>Nelumbo</taxon>
    </lineage>
</organism>
<dbReference type="GeneID" id="104599740"/>
<sequence length="144" mass="16659">MIIERVVTVEYLEPSMSRELLGKFPDNSAFDFDYSQSELWSPLLPRGYSSISVATSMEVRRKLSDGFEKVAQEKIRKMSSKIKKKITTFKKKRCYDLGATPVKGSTPRKGWTRVLRAASKHFKKHKDPPSHIKLQNYLRNSEFS</sequence>
<dbReference type="Proteomes" id="UP000189703">
    <property type="component" value="Unplaced"/>
</dbReference>
<dbReference type="FunCoup" id="A0A1U8AEJ4">
    <property type="interactions" value="277"/>
</dbReference>
<evidence type="ECO:0000313" key="1">
    <source>
        <dbReference type="Proteomes" id="UP000189703"/>
    </source>
</evidence>
<dbReference type="eggNOG" id="ENOG502S2VM">
    <property type="taxonomic scope" value="Eukaryota"/>
</dbReference>
<proteinExistence type="predicted"/>
<dbReference type="PANTHER" id="PTHR34287:SF4">
    <property type="entry name" value="OS04G0504200 PROTEIN"/>
    <property type="match status" value="1"/>
</dbReference>
<dbReference type="KEGG" id="nnu:104599740"/>
<dbReference type="AlphaFoldDB" id="A0A1U8AEJ4"/>
<name>A0A1U8AEJ4_NELNU</name>
<gene>
    <name evidence="2" type="primary">LOC104599740</name>
</gene>
<dbReference type="OrthoDB" id="1678883at2759"/>
<evidence type="ECO:0000313" key="2">
    <source>
        <dbReference type="RefSeq" id="XP_010260712.1"/>
    </source>
</evidence>
<protein>
    <submittedName>
        <fullName evidence="2">Uncharacterized protein LOC104599740</fullName>
    </submittedName>
</protein>
<accession>A0A1U8AEJ4</accession>
<reference evidence="2" key="1">
    <citation type="submission" date="2025-08" db="UniProtKB">
        <authorList>
            <consortium name="RefSeq"/>
        </authorList>
    </citation>
    <scope>IDENTIFICATION</scope>
</reference>
<keyword evidence="1" id="KW-1185">Reference proteome</keyword>
<dbReference type="RefSeq" id="XP_010260712.1">
    <property type="nucleotide sequence ID" value="XM_010262410.2"/>
</dbReference>
<dbReference type="PANTHER" id="PTHR34287">
    <property type="entry name" value="OS06G0551500 PROTEIN-RELATED"/>
    <property type="match status" value="1"/>
</dbReference>
<dbReference type="OMA" id="MCRELLC"/>